<dbReference type="FunFam" id="1.10.418.50:FF:000001">
    <property type="entry name" value="TRAF3-interacting protein 1 isoform X1"/>
    <property type="match status" value="1"/>
</dbReference>
<feature type="domain" description="TRAF3-interacting protein 1 C-terminal" evidence="13">
    <location>
        <begin position="360"/>
        <end position="506"/>
    </location>
</feature>
<reference evidence="14 15" key="1">
    <citation type="submission" date="2019-08" db="EMBL/GenBank/DDBJ databases">
        <title>The genome of the soybean aphid Biotype 1, its phylome, world population structure and adaptation to the North American continent.</title>
        <authorList>
            <person name="Giordano R."/>
            <person name="Donthu R.K."/>
            <person name="Hernandez A.G."/>
            <person name="Wright C.L."/>
            <person name="Zimin A.V."/>
        </authorList>
    </citation>
    <scope>NUCLEOTIDE SEQUENCE [LARGE SCALE GENOMIC DNA]</scope>
    <source>
        <tissue evidence="14">Whole aphids</tissue>
    </source>
</reference>
<keyword evidence="11" id="KW-1133">Transmembrane helix</keyword>
<feature type="compositionally biased region" description="Basic and acidic residues" evidence="10">
    <location>
        <begin position="265"/>
        <end position="296"/>
    </location>
</feature>
<feature type="compositionally biased region" description="Basic and acidic residues" evidence="10">
    <location>
        <begin position="181"/>
        <end position="210"/>
    </location>
</feature>
<gene>
    <name evidence="14" type="ORF">AGLY_010068</name>
</gene>
<dbReference type="EMBL" id="VYZN01000040">
    <property type="protein sequence ID" value="KAE9531866.1"/>
    <property type="molecule type" value="Genomic_DNA"/>
</dbReference>
<keyword evidence="6" id="KW-0206">Cytoskeleton</keyword>
<evidence type="ECO:0000259" key="13">
    <source>
        <dbReference type="Pfam" id="PF17749"/>
    </source>
</evidence>
<keyword evidence="11" id="KW-0472">Membrane</keyword>
<keyword evidence="15" id="KW-1185">Reference proteome</keyword>
<dbReference type="GO" id="GO:0005930">
    <property type="term" value="C:axoneme"/>
    <property type="evidence" value="ECO:0007669"/>
    <property type="project" value="UniProtKB-SubCell"/>
</dbReference>
<dbReference type="Proteomes" id="UP000475862">
    <property type="component" value="Unassembled WGS sequence"/>
</dbReference>
<dbReference type="InterPro" id="IPR040468">
    <property type="entry name" value="TRAF3IP1_N"/>
</dbReference>
<feature type="compositionally biased region" description="Basic and acidic residues" evidence="10">
    <location>
        <begin position="217"/>
        <end position="232"/>
    </location>
</feature>
<evidence type="ECO:0000256" key="4">
    <source>
        <dbReference type="ARBA" id="ARBA00022794"/>
    </source>
</evidence>
<dbReference type="PANTHER" id="PTHR31363:SF0">
    <property type="entry name" value="TRAF3-INTERACTING PROTEIN 1"/>
    <property type="match status" value="1"/>
</dbReference>
<keyword evidence="3" id="KW-0963">Cytoplasm</keyword>
<evidence type="ECO:0000256" key="8">
    <source>
        <dbReference type="ARBA" id="ARBA00043971"/>
    </source>
</evidence>
<evidence type="ECO:0000313" key="14">
    <source>
        <dbReference type="EMBL" id="KAE9531866.1"/>
    </source>
</evidence>
<name>A0A6G0TEX5_APHGL</name>
<dbReference type="InterPro" id="IPR041476">
    <property type="entry name" value="TRAF3IP1_C"/>
</dbReference>
<dbReference type="InterPro" id="IPR042576">
    <property type="entry name" value="TRAF3IP1_N_sf"/>
</dbReference>
<evidence type="ECO:0000256" key="11">
    <source>
        <dbReference type="SAM" id="Phobius"/>
    </source>
</evidence>
<dbReference type="GO" id="GO:0042073">
    <property type="term" value="P:intraciliary transport"/>
    <property type="evidence" value="ECO:0007669"/>
    <property type="project" value="TreeGrafter"/>
</dbReference>
<feature type="transmembrane region" description="Helical" evidence="11">
    <location>
        <begin position="125"/>
        <end position="148"/>
    </location>
</feature>
<evidence type="ECO:0000256" key="3">
    <source>
        <dbReference type="ARBA" id="ARBA00022490"/>
    </source>
</evidence>
<accession>A0A6G0TEX5</accession>
<dbReference type="Pfam" id="PF17749">
    <property type="entry name" value="MIP-T3_C"/>
    <property type="match status" value="1"/>
</dbReference>
<dbReference type="GO" id="GO:0048731">
    <property type="term" value="P:system development"/>
    <property type="evidence" value="ECO:0007669"/>
    <property type="project" value="UniProtKB-ARBA"/>
</dbReference>
<dbReference type="GO" id="GO:0070507">
    <property type="term" value="P:regulation of microtubule cytoskeleton organization"/>
    <property type="evidence" value="ECO:0007669"/>
    <property type="project" value="TreeGrafter"/>
</dbReference>
<evidence type="ECO:0000256" key="7">
    <source>
        <dbReference type="ARBA" id="ARBA00023273"/>
    </source>
</evidence>
<evidence type="ECO:0000313" key="15">
    <source>
        <dbReference type="Proteomes" id="UP000475862"/>
    </source>
</evidence>
<dbReference type="InterPro" id="IPR018799">
    <property type="entry name" value="TRAF3IP1"/>
</dbReference>
<feature type="domain" description="TRAF3-interacting protein 1 N-terminal" evidence="12">
    <location>
        <begin position="10"/>
        <end position="116"/>
    </location>
</feature>
<dbReference type="GO" id="GO:0030992">
    <property type="term" value="C:intraciliary transport particle B"/>
    <property type="evidence" value="ECO:0007669"/>
    <property type="project" value="TreeGrafter"/>
</dbReference>
<evidence type="ECO:0000256" key="2">
    <source>
        <dbReference type="ARBA" id="ARBA00004430"/>
    </source>
</evidence>
<protein>
    <recommendedName>
        <fullName evidence="9">TRAF3-interacting protein 1</fullName>
    </recommendedName>
</protein>
<evidence type="ECO:0000256" key="9">
    <source>
        <dbReference type="ARBA" id="ARBA00070492"/>
    </source>
</evidence>
<dbReference type="OrthoDB" id="10258914at2759"/>
<keyword evidence="7" id="KW-0966">Cell projection</keyword>
<feature type="compositionally biased region" description="Basic and acidic residues" evidence="10">
    <location>
        <begin position="247"/>
        <end position="256"/>
    </location>
</feature>
<comment type="caution">
    <text evidence="14">The sequence shown here is derived from an EMBL/GenBank/DDBJ whole genome shotgun (WGS) entry which is preliminary data.</text>
</comment>
<evidence type="ECO:0000259" key="12">
    <source>
        <dbReference type="Pfam" id="PF10243"/>
    </source>
</evidence>
<proteinExistence type="inferred from homology"/>
<evidence type="ECO:0000256" key="5">
    <source>
        <dbReference type="ARBA" id="ARBA00023054"/>
    </source>
</evidence>
<sequence>MTDSINKELVKQVQLSLSKYINKPQLTEKLLNKPPFKFLHDIVTNVIQKTGYLKGVFTDEEIISTNVTTKETKIKFLEKLLTAIQSTTNKTISARPSKIVAGLEVTKTLELLLAIAFGIETKVKYIFLLMTIGTTRYICLGILLLWSLGSEKNKEVKEQSSTNTKTKKPETTKSNNQNKTKLLEKTKSLEKKVKENIDHDSKKKIQKSDSVESSVVKNDEPEMDITTKPDEEFTVKTVDEEIKNVVDSSKTEEYNENKLQSASKSKLEKKDLESIEKTNLEENPLRKLSETHDISKPIRPKSSRPPAPNRRPQSNTYAEIPKHSDNFFSKNDDRINDIDDNIVTIEVLNDNKSTYDSYTQEDGQGHLVSQILQTQLEFNNKKKTDSSKIEWEGKSAKDQEMLTKEMDTIRQFIQDITKSANPLSKLINNMQENIDQMNRELNYWKNFTEKTNEKLDIQQRIAEEKIKPMVMLLEKLTTEVKDELEMMDYCKANIMKNKSHINYLISERFMLKK</sequence>
<feature type="compositionally biased region" description="Basic and acidic residues" evidence="10">
    <location>
        <begin position="320"/>
        <end position="333"/>
    </location>
</feature>
<dbReference type="AlphaFoldDB" id="A0A6G0TEX5"/>
<dbReference type="PANTHER" id="PTHR31363">
    <property type="entry name" value="TRAF3-INTERACTING PROTEIN 1"/>
    <property type="match status" value="1"/>
</dbReference>
<dbReference type="GO" id="GO:0048513">
    <property type="term" value="P:animal organ development"/>
    <property type="evidence" value="ECO:0007669"/>
    <property type="project" value="UniProtKB-ARBA"/>
</dbReference>
<dbReference type="Gene3D" id="1.10.418.50">
    <property type="entry name" value="Microtubule-binding protein MIP-T3"/>
    <property type="match status" value="1"/>
</dbReference>
<evidence type="ECO:0000256" key="6">
    <source>
        <dbReference type="ARBA" id="ARBA00023212"/>
    </source>
</evidence>
<dbReference type="Pfam" id="PF10243">
    <property type="entry name" value="MIP-T3"/>
    <property type="match status" value="1"/>
</dbReference>
<dbReference type="GO" id="GO:0060271">
    <property type="term" value="P:cilium assembly"/>
    <property type="evidence" value="ECO:0007669"/>
    <property type="project" value="TreeGrafter"/>
</dbReference>
<feature type="region of interest" description="Disordered" evidence="10">
    <location>
        <begin position="155"/>
        <end position="232"/>
    </location>
</feature>
<organism evidence="14 15">
    <name type="scientific">Aphis glycines</name>
    <name type="common">Soybean aphid</name>
    <dbReference type="NCBI Taxonomy" id="307491"/>
    <lineage>
        <taxon>Eukaryota</taxon>
        <taxon>Metazoa</taxon>
        <taxon>Ecdysozoa</taxon>
        <taxon>Arthropoda</taxon>
        <taxon>Hexapoda</taxon>
        <taxon>Insecta</taxon>
        <taxon>Pterygota</taxon>
        <taxon>Neoptera</taxon>
        <taxon>Paraneoptera</taxon>
        <taxon>Hemiptera</taxon>
        <taxon>Sternorrhyncha</taxon>
        <taxon>Aphidomorpha</taxon>
        <taxon>Aphidoidea</taxon>
        <taxon>Aphididae</taxon>
        <taxon>Aphidini</taxon>
        <taxon>Aphis</taxon>
        <taxon>Aphis</taxon>
    </lineage>
</organism>
<keyword evidence="5" id="KW-0175">Coiled coil</keyword>
<comment type="subcellular location">
    <subcellularLocation>
        <location evidence="2">Cytoplasm</location>
        <location evidence="2">Cytoskeleton</location>
        <location evidence="2">Cilium axoneme</location>
    </subcellularLocation>
    <subcellularLocation>
        <location evidence="1">Cytoplasm</location>
        <location evidence="1">Cytoskeleton</location>
        <location evidence="1">Cilium basal body</location>
    </subcellularLocation>
</comment>
<feature type="region of interest" description="Disordered" evidence="10">
    <location>
        <begin position="247"/>
        <end position="333"/>
    </location>
</feature>
<dbReference type="GO" id="GO:0036064">
    <property type="term" value="C:ciliary basal body"/>
    <property type="evidence" value="ECO:0007669"/>
    <property type="project" value="TreeGrafter"/>
</dbReference>
<evidence type="ECO:0000256" key="1">
    <source>
        <dbReference type="ARBA" id="ARBA00004120"/>
    </source>
</evidence>
<dbReference type="GO" id="GO:0008017">
    <property type="term" value="F:microtubule binding"/>
    <property type="evidence" value="ECO:0007669"/>
    <property type="project" value="InterPro"/>
</dbReference>
<comment type="similarity">
    <text evidence="8">Belongs to the TRAF3IP1 family.</text>
</comment>
<keyword evidence="11" id="KW-0812">Transmembrane</keyword>
<evidence type="ECO:0000256" key="10">
    <source>
        <dbReference type="SAM" id="MobiDB-lite"/>
    </source>
</evidence>
<keyword evidence="4" id="KW-0970">Cilium biogenesis/degradation</keyword>